<protein>
    <recommendedName>
        <fullName evidence="4">Biogenesis of lysosome-related organelles complex 1 subunit 2</fullName>
    </recommendedName>
</protein>
<reference evidence="2 3" key="1">
    <citation type="submission" date="2019-07" db="EMBL/GenBank/DDBJ databases">
        <authorList>
            <person name="Jastrzebski P J."/>
            <person name="Paukszto L."/>
            <person name="Jastrzebski P J."/>
        </authorList>
    </citation>
    <scope>NUCLEOTIDE SEQUENCE [LARGE SCALE GENOMIC DNA]</scope>
    <source>
        <strain evidence="2 3">WMS-il1</strain>
    </source>
</reference>
<name>A0A564Z0T2_HYMDI</name>
<organism evidence="2 3">
    <name type="scientific">Hymenolepis diminuta</name>
    <name type="common">Rat tapeworm</name>
    <dbReference type="NCBI Taxonomy" id="6216"/>
    <lineage>
        <taxon>Eukaryota</taxon>
        <taxon>Metazoa</taxon>
        <taxon>Spiralia</taxon>
        <taxon>Lophotrochozoa</taxon>
        <taxon>Platyhelminthes</taxon>
        <taxon>Cestoda</taxon>
        <taxon>Eucestoda</taxon>
        <taxon>Cyclophyllidea</taxon>
        <taxon>Hymenolepididae</taxon>
        <taxon>Hymenolepis</taxon>
    </lineage>
</organism>
<dbReference type="EMBL" id="CABIJS010000499">
    <property type="protein sequence ID" value="VUZ52454.1"/>
    <property type="molecule type" value="Genomic_DNA"/>
</dbReference>
<proteinExistence type="inferred from homology"/>
<evidence type="ECO:0000256" key="1">
    <source>
        <dbReference type="ARBA" id="ARBA00008468"/>
    </source>
</evidence>
<gene>
    <name evidence="2" type="ORF">WMSIL1_LOCUS10997</name>
</gene>
<evidence type="ECO:0000313" key="3">
    <source>
        <dbReference type="Proteomes" id="UP000321570"/>
    </source>
</evidence>
<dbReference type="Proteomes" id="UP000321570">
    <property type="component" value="Unassembled WGS sequence"/>
</dbReference>
<accession>A0A564Z0T2</accession>
<comment type="similarity">
    <text evidence="1">Belongs to the BLOC1S2 family.</text>
</comment>
<dbReference type="AlphaFoldDB" id="A0A564Z0T2"/>
<evidence type="ECO:0008006" key="4">
    <source>
        <dbReference type="Google" id="ProtNLM"/>
    </source>
</evidence>
<keyword evidence="3" id="KW-1185">Reference proteome</keyword>
<dbReference type="Pfam" id="PF10046">
    <property type="entry name" value="BLOC1_2"/>
    <property type="match status" value="1"/>
</dbReference>
<sequence length="120" mass="13551">MQMTEESPPVSTEKAIAPLTEYIQKNLFVNTYRISHLNELNKAAYKKYEKIAEATKSFQEKVDPLNEGCIALDEQLSALDKILENIAGMETRVAELNSLVTSLEGRFKNQQNGKMVTISR</sequence>
<evidence type="ECO:0000313" key="2">
    <source>
        <dbReference type="EMBL" id="VUZ52454.1"/>
    </source>
</evidence>
<dbReference type="InterPro" id="IPR019269">
    <property type="entry name" value="BLOC1_su2"/>
</dbReference>